<dbReference type="InterPro" id="IPR046164">
    <property type="entry name" value="DUF6166"/>
</dbReference>
<dbReference type="OrthoDB" id="7855040at2"/>
<evidence type="ECO:0000313" key="2">
    <source>
        <dbReference type="Proteomes" id="UP000284202"/>
    </source>
</evidence>
<reference evidence="2" key="1">
    <citation type="submission" date="2018-09" db="EMBL/GenBank/DDBJ databases">
        <title>Acidovorax cavernicola nov. sp. isolated from Gruta de las Maravillas (Aracena, Spain).</title>
        <authorList>
            <person name="Jurado V."/>
            <person name="Gutierrez-Patricio S."/>
            <person name="Gonzalez-Pimentel J.L."/>
            <person name="Miller A.Z."/>
            <person name="Laiz L."/>
            <person name="Saiz-Jimenez C."/>
        </authorList>
    </citation>
    <scope>NUCLEOTIDE SEQUENCE [LARGE SCALE GENOMIC DNA]</scope>
    <source>
        <strain evidence="2">1011MAR3C25</strain>
    </source>
</reference>
<protein>
    <submittedName>
        <fullName evidence="1">Uncharacterized protein</fullName>
    </submittedName>
</protein>
<evidence type="ECO:0000313" key="1">
    <source>
        <dbReference type="EMBL" id="RJE89220.1"/>
    </source>
</evidence>
<accession>A0A418T7Z6</accession>
<dbReference type="RefSeq" id="WP_119744951.1">
    <property type="nucleotide sequence ID" value="NZ_QZCG01000001.1"/>
</dbReference>
<comment type="caution">
    <text evidence="1">The sequence shown here is derived from an EMBL/GenBank/DDBJ whole genome shotgun (WGS) entry which is preliminary data.</text>
</comment>
<proteinExistence type="predicted"/>
<dbReference type="Pfam" id="PF19663">
    <property type="entry name" value="DUF6166"/>
    <property type="match status" value="1"/>
</dbReference>
<sequence>MKTYTGDRTIDGVVVEVNGQELPSHADIRKFTNADYEWGYEGLAATQLAFAMLYDHTGDASLAIRLATAFMKKVTANFGNDWEMTSADMDSAIDQIESVRAG</sequence>
<keyword evidence="2" id="KW-1185">Reference proteome</keyword>
<dbReference type="AlphaFoldDB" id="A0A418T7Z6"/>
<name>A0A418T7Z6_9RHOB</name>
<dbReference type="EMBL" id="QZCG01000001">
    <property type="protein sequence ID" value="RJE89220.1"/>
    <property type="molecule type" value="Genomic_DNA"/>
</dbReference>
<gene>
    <name evidence="1" type="ORF">D3P04_00775</name>
</gene>
<dbReference type="Proteomes" id="UP000284202">
    <property type="component" value="Unassembled WGS sequence"/>
</dbReference>
<organism evidence="1 2">
    <name type="scientific">Paracoccus onubensis</name>
    <dbReference type="NCBI Taxonomy" id="1675788"/>
    <lineage>
        <taxon>Bacteria</taxon>
        <taxon>Pseudomonadati</taxon>
        <taxon>Pseudomonadota</taxon>
        <taxon>Alphaproteobacteria</taxon>
        <taxon>Rhodobacterales</taxon>
        <taxon>Paracoccaceae</taxon>
        <taxon>Paracoccus</taxon>
    </lineage>
</organism>